<dbReference type="Proteomes" id="UP000595894">
    <property type="component" value="Chromosome"/>
</dbReference>
<evidence type="ECO:0000313" key="4">
    <source>
        <dbReference type="Proteomes" id="UP000595894"/>
    </source>
</evidence>
<evidence type="ECO:0000256" key="1">
    <source>
        <dbReference type="SAM" id="SignalP"/>
    </source>
</evidence>
<keyword evidence="1" id="KW-0732">Signal</keyword>
<feature type="chain" id="PRO_5037386304" evidence="1">
    <location>
        <begin position="24"/>
        <end position="235"/>
    </location>
</feature>
<sequence length="235" mass="23729">MTRYILAAVAAAALSTVATSANAAVLVAGSTGVAPTAGVPAGQGTLLASQVTSGQAFTFAATFNQAVYRNTLGTLDFYFQVLRTGAGAISSQEIRSFTVSDFGAYLVDGYASGPDPDGAGLFIAANNPTLANGTPSGSTTSFGRSPSGSVVTVEFGANGLTGNQNSATYIFRTNATAFNNLGTFGIIDGSTLQGLTYQPTGAVPEPATWGMMILGFGMIGAASRSRKVKTSVKFA</sequence>
<feature type="signal peptide" evidence="1">
    <location>
        <begin position="1"/>
        <end position="23"/>
    </location>
</feature>
<accession>A0A974NTZ6</accession>
<dbReference type="EMBL" id="CP061035">
    <property type="protein sequence ID" value="QQV76936.1"/>
    <property type="molecule type" value="Genomic_DNA"/>
</dbReference>
<evidence type="ECO:0000313" key="3">
    <source>
        <dbReference type="EMBL" id="QQV76936.1"/>
    </source>
</evidence>
<gene>
    <name evidence="3" type="ORF">H5J25_16385</name>
</gene>
<reference evidence="4" key="1">
    <citation type="submission" date="2020-09" db="EMBL/GenBank/DDBJ databases">
        <title>Sphingomonas sp., a new species isolated from pork steak.</title>
        <authorList>
            <person name="Heidler von Heilborn D."/>
        </authorList>
    </citation>
    <scope>NUCLEOTIDE SEQUENCE [LARGE SCALE GENOMIC DNA]</scope>
</reference>
<dbReference type="Pfam" id="PF07589">
    <property type="entry name" value="PEP-CTERM"/>
    <property type="match status" value="1"/>
</dbReference>
<organism evidence="3 4">
    <name type="scientific">Sphingomonas aliaeris</name>
    <dbReference type="NCBI Taxonomy" id="2759526"/>
    <lineage>
        <taxon>Bacteria</taxon>
        <taxon>Pseudomonadati</taxon>
        <taxon>Pseudomonadota</taxon>
        <taxon>Alphaproteobacteria</taxon>
        <taxon>Sphingomonadales</taxon>
        <taxon>Sphingomonadaceae</taxon>
        <taxon>Sphingomonas</taxon>
    </lineage>
</organism>
<name>A0A974NTZ6_9SPHN</name>
<dbReference type="NCBIfam" id="TIGR02595">
    <property type="entry name" value="PEP_CTERM"/>
    <property type="match status" value="1"/>
</dbReference>
<dbReference type="NCBIfam" id="NF035944">
    <property type="entry name" value="PEPxxWA-CTERM"/>
    <property type="match status" value="1"/>
</dbReference>
<feature type="domain" description="Ice-binding protein C-terminal" evidence="2">
    <location>
        <begin position="202"/>
        <end position="227"/>
    </location>
</feature>
<keyword evidence="4" id="KW-1185">Reference proteome</keyword>
<dbReference type="KEGG" id="sari:H5J25_16385"/>
<dbReference type="InterPro" id="IPR013424">
    <property type="entry name" value="Ice-binding_C"/>
</dbReference>
<evidence type="ECO:0000259" key="2">
    <source>
        <dbReference type="Pfam" id="PF07589"/>
    </source>
</evidence>
<protein>
    <submittedName>
        <fullName evidence="3">PEP-CTERM sorting domain-containing protein</fullName>
    </submittedName>
</protein>
<dbReference type="AlphaFoldDB" id="A0A974NTZ6"/>
<dbReference type="RefSeq" id="WP_202092932.1">
    <property type="nucleotide sequence ID" value="NZ_CP061035.1"/>
</dbReference>
<proteinExistence type="predicted"/>